<dbReference type="PANTHER" id="PTHR43227">
    <property type="entry name" value="BLL4140 PROTEIN"/>
    <property type="match status" value="1"/>
</dbReference>
<dbReference type="GO" id="GO:0055085">
    <property type="term" value="P:transmembrane transport"/>
    <property type="evidence" value="ECO:0007669"/>
    <property type="project" value="InterPro"/>
</dbReference>
<gene>
    <name evidence="9" type="primary">lacF_71</name>
    <name evidence="9" type="ORF">SDC9_155149</name>
</gene>
<evidence type="ECO:0000256" key="7">
    <source>
        <dbReference type="SAM" id="Phobius"/>
    </source>
</evidence>
<proteinExistence type="predicted"/>
<evidence type="ECO:0000259" key="8">
    <source>
        <dbReference type="PROSITE" id="PS50928"/>
    </source>
</evidence>
<feature type="transmembrane region" description="Helical" evidence="7">
    <location>
        <begin position="254"/>
        <end position="278"/>
    </location>
</feature>
<evidence type="ECO:0000256" key="1">
    <source>
        <dbReference type="ARBA" id="ARBA00004651"/>
    </source>
</evidence>
<dbReference type="InterPro" id="IPR050809">
    <property type="entry name" value="UgpAE/MalFG_permease"/>
</dbReference>
<keyword evidence="2" id="KW-0813">Transport</keyword>
<sequence>MKLKNKTKESLIGYSFISLWIIGFLVFTLIPIGRTAYLSFNKVKVTTEGIKTTFLGIQNYKDAILMDIKFVDTLISYLGEIVIYVPIILVFSLAMAMMLNMDVKFKGLFRTIFFLPVIIISGPVVEKLIDKGAMSIPSITNIVESGVITSTVPGALGNIITTVLSSFITILWFSGVPILIFIAGLQKIDRAVYEAASIDGASKWEGFWKITLPAINPMIMLNVVYTIVTISMFSLNEVIMYIQTKSFDDKWGLGYASAMSWIYFVVLLVILGIFILIVKPKSDKKIKRT</sequence>
<keyword evidence="5 7" id="KW-1133">Transmembrane helix</keyword>
<dbReference type="PANTHER" id="PTHR43227:SF3">
    <property type="entry name" value="BINDING-PROTEIN-DEPENDENT TRANSPORT SYSTEMS INNER MEMBRANE COMPONENT"/>
    <property type="match status" value="1"/>
</dbReference>
<feature type="transmembrane region" description="Helical" evidence="7">
    <location>
        <begin position="219"/>
        <end position="242"/>
    </location>
</feature>
<evidence type="ECO:0000256" key="4">
    <source>
        <dbReference type="ARBA" id="ARBA00022692"/>
    </source>
</evidence>
<evidence type="ECO:0000313" key="9">
    <source>
        <dbReference type="EMBL" id="MPN07877.1"/>
    </source>
</evidence>
<evidence type="ECO:0000256" key="3">
    <source>
        <dbReference type="ARBA" id="ARBA00022475"/>
    </source>
</evidence>
<feature type="transmembrane region" description="Helical" evidence="7">
    <location>
        <begin position="107"/>
        <end position="125"/>
    </location>
</feature>
<feature type="domain" description="ABC transmembrane type-1" evidence="8">
    <location>
        <begin position="74"/>
        <end position="274"/>
    </location>
</feature>
<dbReference type="AlphaFoldDB" id="A0A645F104"/>
<comment type="caution">
    <text evidence="9">The sequence shown here is derived from an EMBL/GenBank/DDBJ whole genome shotgun (WGS) entry which is preliminary data.</text>
</comment>
<evidence type="ECO:0000256" key="6">
    <source>
        <dbReference type="ARBA" id="ARBA00023136"/>
    </source>
</evidence>
<evidence type="ECO:0000256" key="5">
    <source>
        <dbReference type="ARBA" id="ARBA00022989"/>
    </source>
</evidence>
<name>A0A645F104_9ZZZZ</name>
<dbReference type="InterPro" id="IPR000515">
    <property type="entry name" value="MetI-like"/>
</dbReference>
<dbReference type="SUPFAM" id="SSF161098">
    <property type="entry name" value="MetI-like"/>
    <property type="match status" value="1"/>
</dbReference>
<comment type="subcellular location">
    <subcellularLocation>
        <location evidence="1">Cell membrane</location>
        <topology evidence="1">Multi-pass membrane protein</topology>
    </subcellularLocation>
</comment>
<keyword evidence="3" id="KW-1003">Cell membrane</keyword>
<feature type="transmembrane region" description="Helical" evidence="7">
    <location>
        <begin position="159"/>
        <end position="183"/>
    </location>
</feature>
<keyword evidence="4 7" id="KW-0812">Transmembrane</keyword>
<dbReference type="PROSITE" id="PS50928">
    <property type="entry name" value="ABC_TM1"/>
    <property type="match status" value="1"/>
</dbReference>
<dbReference type="EMBL" id="VSSQ01053887">
    <property type="protein sequence ID" value="MPN07877.1"/>
    <property type="molecule type" value="Genomic_DNA"/>
</dbReference>
<dbReference type="Pfam" id="PF00528">
    <property type="entry name" value="BPD_transp_1"/>
    <property type="match status" value="1"/>
</dbReference>
<keyword evidence="6 7" id="KW-0472">Membrane</keyword>
<reference evidence="9" key="1">
    <citation type="submission" date="2019-08" db="EMBL/GenBank/DDBJ databases">
        <authorList>
            <person name="Kucharzyk K."/>
            <person name="Murdoch R.W."/>
            <person name="Higgins S."/>
            <person name="Loffler F."/>
        </authorList>
    </citation>
    <scope>NUCLEOTIDE SEQUENCE</scope>
</reference>
<organism evidence="9">
    <name type="scientific">bioreactor metagenome</name>
    <dbReference type="NCBI Taxonomy" id="1076179"/>
    <lineage>
        <taxon>unclassified sequences</taxon>
        <taxon>metagenomes</taxon>
        <taxon>ecological metagenomes</taxon>
    </lineage>
</organism>
<feature type="transmembrane region" description="Helical" evidence="7">
    <location>
        <begin position="12"/>
        <end position="32"/>
    </location>
</feature>
<dbReference type="InterPro" id="IPR035906">
    <property type="entry name" value="MetI-like_sf"/>
</dbReference>
<dbReference type="Gene3D" id="1.10.3720.10">
    <property type="entry name" value="MetI-like"/>
    <property type="match status" value="1"/>
</dbReference>
<evidence type="ECO:0000256" key="2">
    <source>
        <dbReference type="ARBA" id="ARBA00022448"/>
    </source>
</evidence>
<dbReference type="CDD" id="cd06261">
    <property type="entry name" value="TM_PBP2"/>
    <property type="match status" value="1"/>
</dbReference>
<accession>A0A645F104</accession>
<protein>
    <submittedName>
        <fullName evidence="9">Lactose transport system permease protein LacF</fullName>
    </submittedName>
</protein>
<feature type="transmembrane region" description="Helical" evidence="7">
    <location>
        <begin position="74"/>
        <end position="95"/>
    </location>
</feature>
<dbReference type="GO" id="GO:0005886">
    <property type="term" value="C:plasma membrane"/>
    <property type="evidence" value="ECO:0007669"/>
    <property type="project" value="UniProtKB-SubCell"/>
</dbReference>